<reference evidence="2" key="1">
    <citation type="journal article" date="2014" name="Int. J. Syst. Evol. Microbiol.">
        <title>Complete genome sequence of Corynebacterium casei LMG S-19264T (=DSM 44701T), isolated from a smear-ripened cheese.</title>
        <authorList>
            <consortium name="US DOE Joint Genome Institute (JGI-PGF)"/>
            <person name="Walter F."/>
            <person name="Albersmeier A."/>
            <person name="Kalinowski J."/>
            <person name="Ruckert C."/>
        </authorList>
    </citation>
    <scope>NUCLEOTIDE SEQUENCE</scope>
    <source>
        <strain evidence="2">CCM 7684</strain>
    </source>
</reference>
<reference evidence="2" key="2">
    <citation type="submission" date="2020-09" db="EMBL/GenBank/DDBJ databases">
        <authorList>
            <person name="Sun Q."/>
            <person name="Sedlacek I."/>
        </authorList>
    </citation>
    <scope>NUCLEOTIDE SEQUENCE</scope>
    <source>
        <strain evidence="2">CCM 7684</strain>
    </source>
</reference>
<keyword evidence="1" id="KW-0812">Transmembrane</keyword>
<keyword evidence="1" id="KW-0472">Membrane</keyword>
<evidence type="ECO:0000313" key="2">
    <source>
        <dbReference type="EMBL" id="GGE54487.1"/>
    </source>
</evidence>
<keyword evidence="3" id="KW-1185">Reference proteome</keyword>
<keyword evidence="1" id="KW-1133">Transmembrane helix</keyword>
<evidence type="ECO:0000256" key="1">
    <source>
        <dbReference type="SAM" id="Phobius"/>
    </source>
</evidence>
<organism evidence="2 3">
    <name type="scientific">Agaricicola taiwanensis</name>
    <dbReference type="NCBI Taxonomy" id="591372"/>
    <lineage>
        <taxon>Bacteria</taxon>
        <taxon>Pseudomonadati</taxon>
        <taxon>Pseudomonadota</taxon>
        <taxon>Alphaproteobacteria</taxon>
        <taxon>Rhodobacterales</taxon>
        <taxon>Paracoccaceae</taxon>
        <taxon>Agaricicola</taxon>
    </lineage>
</organism>
<accession>A0A8J3E0I5</accession>
<name>A0A8J3E0I5_9RHOB</name>
<dbReference type="AlphaFoldDB" id="A0A8J3E0I5"/>
<dbReference type="Proteomes" id="UP000602745">
    <property type="component" value="Unassembled WGS sequence"/>
</dbReference>
<comment type="caution">
    <text evidence="2">The sequence shown here is derived from an EMBL/GenBank/DDBJ whole genome shotgun (WGS) entry which is preliminary data.</text>
</comment>
<dbReference type="EMBL" id="BMCP01000008">
    <property type="protein sequence ID" value="GGE54487.1"/>
    <property type="molecule type" value="Genomic_DNA"/>
</dbReference>
<feature type="transmembrane region" description="Helical" evidence="1">
    <location>
        <begin position="45"/>
        <end position="64"/>
    </location>
</feature>
<evidence type="ECO:0000313" key="3">
    <source>
        <dbReference type="Proteomes" id="UP000602745"/>
    </source>
</evidence>
<sequence length="225" mass="25706">MAAQHASLRKRLPRIVRDHSGHSRAYNRVLRWLLRKRGGDLSSPAPFSIGALIFAGFVVSGPYFKYKEHRARTNPSATKQTETRFSQPSCIYQVDFPEPYQATEHRPEDSALIQVAAVEDARTRLQVSCFTTDREMTSSDQEDTLRELVTEIGGRPEDLEVRKYGEDLVGRFELTQKIEGVTSVTQHRFLLSRWEMQVLSASVTGTERPARVDDFLKQAREFNAF</sequence>
<gene>
    <name evidence="2" type="ORF">GCM10007276_34430</name>
</gene>
<dbReference type="RefSeq" id="WP_188411073.1">
    <property type="nucleotide sequence ID" value="NZ_BMCP01000008.1"/>
</dbReference>
<protein>
    <submittedName>
        <fullName evidence="2">Uncharacterized protein</fullName>
    </submittedName>
</protein>
<proteinExistence type="predicted"/>